<dbReference type="PANTHER" id="PTHR46825:SF9">
    <property type="entry name" value="BETA-LACTAMASE-RELATED DOMAIN-CONTAINING PROTEIN"/>
    <property type="match status" value="1"/>
</dbReference>
<evidence type="ECO:0000313" key="2">
    <source>
        <dbReference type="EMBL" id="OAT70628.1"/>
    </source>
</evidence>
<dbReference type="InterPro" id="IPR012338">
    <property type="entry name" value="Beta-lactam/transpept-like"/>
</dbReference>
<feature type="domain" description="Beta-lactamase-related" evidence="1">
    <location>
        <begin position="16"/>
        <end position="343"/>
    </location>
</feature>
<comment type="caution">
    <text evidence="2">The sequence shown here is derived from an EMBL/GenBank/DDBJ whole genome shotgun (WGS) entry which is preliminary data.</text>
</comment>
<gene>
    <name evidence="2" type="ORF">AWB85_04730</name>
</gene>
<protein>
    <recommendedName>
        <fullName evidence="1">Beta-lactamase-related domain-containing protein</fullName>
    </recommendedName>
</protein>
<dbReference type="PANTHER" id="PTHR46825">
    <property type="entry name" value="D-ALANYL-D-ALANINE-CARBOXYPEPTIDASE/ENDOPEPTIDASE AMPH"/>
    <property type="match status" value="1"/>
</dbReference>
<dbReference type="InterPro" id="IPR001466">
    <property type="entry name" value="Beta-lactam-related"/>
</dbReference>
<name>A0A179VFC5_9MYCO</name>
<dbReference type="Gene3D" id="3.40.710.10">
    <property type="entry name" value="DD-peptidase/beta-lactamase superfamily"/>
    <property type="match status" value="1"/>
</dbReference>
<organism evidence="2 3">
    <name type="scientific">Mycobacteroides immunogenum</name>
    <dbReference type="NCBI Taxonomy" id="83262"/>
    <lineage>
        <taxon>Bacteria</taxon>
        <taxon>Bacillati</taxon>
        <taxon>Actinomycetota</taxon>
        <taxon>Actinomycetes</taxon>
        <taxon>Mycobacteriales</taxon>
        <taxon>Mycobacteriaceae</taxon>
        <taxon>Mycobacteroides</taxon>
    </lineage>
</organism>
<accession>A0A179VFC5</accession>
<dbReference type="RefSeq" id="WP_064627833.1">
    <property type="nucleotide sequence ID" value="NZ_LQYE01000001.1"/>
</dbReference>
<evidence type="ECO:0000313" key="3">
    <source>
        <dbReference type="Proteomes" id="UP000186919"/>
    </source>
</evidence>
<dbReference type="SUPFAM" id="SSF56601">
    <property type="entry name" value="beta-lactamase/transpeptidase-like"/>
    <property type="match status" value="1"/>
</dbReference>
<reference evidence="2 3" key="1">
    <citation type="submission" date="2016-01" db="EMBL/GenBank/DDBJ databases">
        <title>Mycobacterium immunogenum strain CD11_6 genome sequencing and assembly.</title>
        <authorList>
            <person name="Kaur G."/>
            <person name="Nair G.R."/>
            <person name="Mayilraj S."/>
        </authorList>
    </citation>
    <scope>NUCLEOTIDE SEQUENCE [LARGE SCALE GENOMIC DNA]</scope>
    <source>
        <strain evidence="2 3">CD11-6</strain>
    </source>
</reference>
<dbReference type="Pfam" id="PF00144">
    <property type="entry name" value="Beta-lactamase"/>
    <property type="match status" value="1"/>
</dbReference>
<sequence>MPLATDNLGTLLHRELLAERVGAKAPGAAIAVYRDGQLIATACAGLADLETGEPLTEHTLMNIASVSKQIVAATILLAAEQGRIDLDQDIRALVPELGLPGITVRHCLQHTAGLPDYLAISEMTGIETLEIARLDTFLTWLGTVERADFAPGQSASYSNTGYVIAALAAERATGTLFPELIADLVFRPLGMDRSLITTWIGQSVPGMSISYTPTGGAFTRNGMGIGEVEQETVRGVNGDGEVHTSLADFAAWHGFLLDGRVLGVQIREQMLTRARLIDGSVSTYGLGIEHEQRGGTSVHAHSGSMWAYNSYSLSDPITGIGIAVFANRDDLDPTETAWSAYRLVAERGGVAGSWFAERELVGLRLRMRGDGGLEVHDGEEVTRLVAAGAGRWTGDGDLSLIQADDEKLSIAVEFGLKQHFERLAPADTYPVHVLGEYREPYRNGTFRFEVRDGDLWLVSPSGETARVVPFGTRDGQWIGSCAAGWVIASTGSSDSVQLGSGPTRIELRRN</sequence>
<proteinExistence type="predicted"/>
<dbReference type="EMBL" id="LQYE01000001">
    <property type="protein sequence ID" value="OAT70628.1"/>
    <property type="molecule type" value="Genomic_DNA"/>
</dbReference>
<dbReference type="AlphaFoldDB" id="A0A179VFC5"/>
<evidence type="ECO:0000259" key="1">
    <source>
        <dbReference type="Pfam" id="PF00144"/>
    </source>
</evidence>
<dbReference type="Proteomes" id="UP000186919">
    <property type="component" value="Unassembled WGS sequence"/>
</dbReference>
<dbReference type="InterPro" id="IPR050491">
    <property type="entry name" value="AmpC-like"/>
</dbReference>